<dbReference type="InterPro" id="IPR018062">
    <property type="entry name" value="HTH_AraC-typ_CS"/>
</dbReference>
<dbReference type="InterPro" id="IPR009057">
    <property type="entry name" value="Homeodomain-like_sf"/>
</dbReference>
<dbReference type="InterPro" id="IPR050204">
    <property type="entry name" value="AraC_XylS_family_regulators"/>
</dbReference>
<feature type="domain" description="HTH araC/xylS-type" evidence="5">
    <location>
        <begin position="236"/>
        <end position="335"/>
    </location>
</feature>
<keyword evidence="1" id="KW-0805">Transcription regulation</keyword>
<dbReference type="PROSITE" id="PS00041">
    <property type="entry name" value="HTH_ARAC_FAMILY_1"/>
    <property type="match status" value="1"/>
</dbReference>
<evidence type="ECO:0000313" key="7">
    <source>
        <dbReference type="Proteomes" id="UP000266934"/>
    </source>
</evidence>
<evidence type="ECO:0000259" key="5">
    <source>
        <dbReference type="PROSITE" id="PS01124"/>
    </source>
</evidence>
<evidence type="ECO:0000313" key="6">
    <source>
        <dbReference type="EMBL" id="BBF91963.1"/>
    </source>
</evidence>
<evidence type="ECO:0000256" key="3">
    <source>
        <dbReference type="ARBA" id="ARBA00023163"/>
    </source>
</evidence>
<gene>
    <name evidence="6" type="ORF">BLTE_06480</name>
</gene>
<dbReference type="Gene3D" id="1.10.10.60">
    <property type="entry name" value="Homeodomain-like"/>
    <property type="match status" value="1"/>
</dbReference>
<keyword evidence="3" id="KW-0804">Transcription</keyword>
<dbReference type="Pfam" id="PF12833">
    <property type="entry name" value="HTH_18"/>
    <property type="match status" value="1"/>
</dbReference>
<dbReference type="SUPFAM" id="SSF46689">
    <property type="entry name" value="Homeodomain-like"/>
    <property type="match status" value="1"/>
</dbReference>
<name>A0A348FXD0_9HYPH</name>
<protein>
    <submittedName>
        <fullName evidence="6">AraC family transcriptional regulator</fullName>
    </submittedName>
</protein>
<dbReference type="GO" id="GO:0003700">
    <property type="term" value="F:DNA-binding transcription factor activity"/>
    <property type="evidence" value="ECO:0007669"/>
    <property type="project" value="InterPro"/>
</dbReference>
<dbReference type="EMBL" id="AP018907">
    <property type="protein sequence ID" value="BBF91963.1"/>
    <property type="molecule type" value="Genomic_DNA"/>
</dbReference>
<keyword evidence="2" id="KW-0238">DNA-binding</keyword>
<dbReference type="PANTHER" id="PTHR46796:SF6">
    <property type="entry name" value="ARAC SUBFAMILY"/>
    <property type="match status" value="1"/>
</dbReference>
<feature type="region of interest" description="Disordered" evidence="4">
    <location>
        <begin position="1"/>
        <end position="21"/>
    </location>
</feature>
<dbReference type="AlphaFoldDB" id="A0A348FXD0"/>
<dbReference type="PANTHER" id="PTHR46796">
    <property type="entry name" value="HTH-TYPE TRANSCRIPTIONAL ACTIVATOR RHAS-RELATED"/>
    <property type="match status" value="1"/>
</dbReference>
<accession>A0A348FXD0</accession>
<reference evidence="6 7" key="1">
    <citation type="submission" date="2018-08" db="EMBL/GenBank/DDBJ databases">
        <title>Complete genome sequencing of Blastochloris tepida GI.</title>
        <authorList>
            <person name="Tsukatani Y."/>
            <person name="Mori H."/>
        </authorList>
    </citation>
    <scope>NUCLEOTIDE SEQUENCE [LARGE SCALE GENOMIC DNA]</scope>
    <source>
        <strain evidence="6 7">GI</strain>
    </source>
</reference>
<dbReference type="SMART" id="SM00342">
    <property type="entry name" value="HTH_ARAC"/>
    <property type="match status" value="1"/>
</dbReference>
<dbReference type="KEGG" id="blag:BLTE_06480"/>
<sequence>MTSHEEGRAGSDAPAHQSGPRLLRPYRFSTADLPPAERFDAWREHLRPVADLSPFDDARRLGAVDLAMWDLGTFALCQERNPGAVFERSAKRVRAAQADHWYLFLLKSGRNWTVSQGGAGERVSRGAASQLGLYSLGEACRGEMHDIETLMLFIPRDSFAAEAGHLDRASNTMLASPLGGLLADYLMALERRLPSLREEDLPAIAAATRAMITACLSPSRDGLREAESGMVIGLRERARRIVRARLGDRTLTPAALAQAMGVSRSVLYRLFEPQGGVARYIQHCRLAAASQALSDPNDTRRIHVIAEAFGFPNVQEFSRAFRSQFGFSPSEVRREMMEPGVLDLRRTRPHADAFGRSLRDFLSTTT</sequence>
<dbReference type="RefSeq" id="WP_126397585.1">
    <property type="nucleotide sequence ID" value="NZ_AP018907.1"/>
</dbReference>
<organism evidence="6 7">
    <name type="scientific">Blastochloris tepida</name>
    <dbReference type="NCBI Taxonomy" id="2233851"/>
    <lineage>
        <taxon>Bacteria</taxon>
        <taxon>Pseudomonadati</taxon>
        <taxon>Pseudomonadota</taxon>
        <taxon>Alphaproteobacteria</taxon>
        <taxon>Hyphomicrobiales</taxon>
        <taxon>Blastochloridaceae</taxon>
        <taxon>Blastochloris</taxon>
    </lineage>
</organism>
<keyword evidence="7" id="KW-1185">Reference proteome</keyword>
<dbReference type="Proteomes" id="UP000266934">
    <property type="component" value="Chromosome"/>
</dbReference>
<evidence type="ECO:0000256" key="2">
    <source>
        <dbReference type="ARBA" id="ARBA00023125"/>
    </source>
</evidence>
<dbReference type="PROSITE" id="PS01124">
    <property type="entry name" value="HTH_ARAC_FAMILY_2"/>
    <property type="match status" value="1"/>
</dbReference>
<dbReference type="InterPro" id="IPR018060">
    <property type="entry name" value="HTH_AraC"/>
</dbReference>
<evidence type="ECO:0000256" key="4">
    <source>
        <dbReference type="SAM" id="MobiDB-lite"/>
    </source>
</evidence>
<dbReference type="GO" id="GO:0043565">
    <property type="term" value="F:sequence-specific DNA binding"/>
    <property type="evidence" value="ECO:0007669"/>
    <property type="project" value="InterPro"/>
</dbReference>
<proteinExistence type="predicted"/>
<evidence type="ECO:0000256" key="1">
    <source>
        <dbReference type="ARBA" id="ARBA00023015"/>
    </source>
</evidence>
<dbReference type="OrthoDB" id="8004517at2"/>